<dbReference type="GO" id="GO:0003723">
    <property type="term" value="F:RNA binding"/>
    <property type="evidence" value="ECO:0007669"/>
    <property type="project" value="TreeGrafter"/>
</dbReference>
<dbReference type="InterPro" id="IPR026736">
    <property type="entry name" value="Virilizer"/>
</dbReference>
<sequence length="1195" mass="132524">MLLKWCTLEPTGSANLAAIRFSSPVRVQSIRIFPTDAQPFSQHPEIVSRTEPEAFFLELYFNAYRVPPPHSKEKPKPTNALVPTVLAYVGGQQNFTVPMGTDYATRLMVVRGSYECVSMAIYGEVMSELPPPPTTYEPKALPTIEPIPLSRALDPANSLDPSRLARQLLDLIPDAPPLPLAIRLVFCLKPPSDDWDLPEFPYLHPDLDNDTADFDLDKASRLTTRPVPDDVQDETLLNFAQNVADAVGEKDDNQSYLIAEILAHSASQHPNMAKFLLERLELPKVFDASHMDESILLRLRDAAANADVARSLQSEWFLDLVNTISKDPNVDKATQNAAERLISMIQDWAVLEDTLSNTQGDLVSACKMLKEIGTDEQLLGVWLESMITHHDIAGVLSEIPVMPLPLPHPPYLFGSLKSSISHDEFVAFLRAVVGVAAVLAVYAFADAYPHKRCRERALGIIRLWQGVDGYREIVNRMLLLKQMTFRLECMMDNEDSPRRAGLDAEHILVNLAKDPHAVLQPDLIKCILALQSPHAFITEDERISMRQAAIVADDGLQGAIDELLRPINRPLALPDLRTLRVALAVVGQELREGREYKVVQDFWQDGQCSIVIRLVDIFVPIADEITSNFGLAPPGRKTQELMTQLFRSSDDLLKLLLHLTPAYPLPSRAIAALTTSVADLFVCTDAADLLFSQSSPTCSAAQETRQSCIDVVRTLASPAKTSASGRLGAEVVLGTLLQHGMHVEDRDPVHHLQQVFCLIDFLLPMPDTPESQQIAWTQSVVPTLLQELWAFCRVLDTENKVHIIRRLVNLDRGMVGIGDWLLLEEFRDLHHALRIMEDPSLTLSEAAMRQYQVSMSLRLLLDLSRSSSGISKPFLDCLVNVDEAASIFASCLSLMLDHRLESPVLTDLVQAIIPVVSKTEQNLRISVALTQMRSAQNLEMTREALANLLDSCSSILSTTPLNSIMAGKFQLELGPLFAKFEDKSQPMDTEIAERCVTLLEYFIPPASDVPSQVVLQGITLGSYVVFCDRISEALPADWIQRFDSLKARMSVSEDFPLANPPIPLPDSVKLTMHDVEELLRSAMPPPSTPPRKALNQDVLGLVTLSPPSLIRSPASTGLTKTYNNNDFRQLRQTISARQNTSRLPSMHVDDFESASSPTVVPVPMPMQIPMPLSLTATMPFTADGYQPLAPPFNPL</sequence>
<proteinExistence type="predicted"/>
<dbReference type="EMBL" id="KB468113">
    <property type="protein sequence ID" value="PCH40888.1"/>
    <property type="molecule type" value="Genomic_DNA"/>
</dbReference>
<accession>A0A2H3JSX0</accession>
<reference evidence="1 2" key="1">
    <citation type="journal article" date="2012" name="Science">
        <title>The Paleozoic origin of enzymatic lignin decomposition reconstructed from 31 fungal genomes.</title>
        <authorList>
            <person name="Floudas D."/>
            <person name="Binder M."/>
            <person name="Riley R."/>
            <person name="Barry K."/>
            <person name="Blanchette R.A."/>
            <person name="Henrissat B."/>
            <person name="Martinez A.T."/>
            <person name="Otillar R."/>
            <person name="Spatafora J.W."/>
            <person name="Yadav J.S."/>
            <person name="Aerts A."/>
            <person name="Benoit I."/>
            <person name="Boyd A."/>
            <person name="Carlson A."/>
            <person name="Copeland A."/>
            <person name="Coutinho P.M."/>
            <person name="de Vries R.P."/>
            <person name="Ferreira P."/>
            <person name="Findley K."/>
            <person name="Foster B."/>
            <person name="Gaskell J."/>
            <person name="Glotzer D."/>
            <person name="Gorecki P."/>
            <person name="Heitman J."/>
            <person name="Hesse C."/>
            <person name="Hori C."/>
            <person name="Igarashi K."/>
            <person name="Jurgens J.A."/>
            <person name="Kallen N."/>
            <person name="Kersten P."/>
            <person name="Kohler A."/>
            <person name="Kuees U."/>
            <person name="Kumar T.K.A."/>
            <person name="Kuo A."/>
            <person name="LaButti K."/>
            <person name="Larrondo L.F."/>
            <person name="Lindquist E."/>
            <person name="Ling A."/>
            <person name="Lombard V."/>
            <person name="Lucas S."/>
            <person name="Lundell T."/>
            <person name="Martin R."/>
            <person name="McLaughlin D.J."/>
            <person name="Morgenstern I."/>
            <person name="Morin E."/>
            <person name="Murat C."/>
            <person name="Nagy L.G."/>
            <person name="Nolan M."/>
            <person name="Ohm R.A."/>
            <person name="Patyshakuliyeva A."/>
            <person name="Rokas A."/>
            <person name="Ruiz-Duenas F.J."/>
            <person name="Sabat G."/>
            <person name="Salamov A."/>
            <person name="Samejima M."/>
            <person name="Schmutz J."/>
            <person name="Slot J.C."/>
            <person name="St John F."/>
            <person name="Stenlid J."/>
            <person name="Sun H."/>
            <person name="Sun S."/>
            <person name="Syed K."/>
            <person name="Tsang A."/>
            <person name="Wiebenga A."/>
            <person name="Young D."/>
            <person name="Pisabarro A."/>
            <person name="Eastwood D.C."/>
            <person name="Martin F."/>
            <person name="Cullen D."/>
            <person name="Grigoriev I.V."/>
            <person name="Hibbett D.S."/>
        </authorList>
    </citation>
    <scope>NUCLEOTIDE SEQUENCE [LARGE SCALE GENOMIC DNA]</scope>
    <source>
        <strain evidence="1 2">MD-104</strain>
    </source>
</reference>
<dbReference type="OrthoDB" id="2011702at2759"/>
<protein>
    <submittedName>
        <fullName evidence="1">Uncharacterized protein</fullName>
    </submittedName>
</protein>
<evidence type="ECO:0000313" key="1">
    <source>
        <dbReference type="EMBL" id="PCH40888.1"/>
    </source>
</evidence>
<gene>
    <name evidence="1" type="ORF">WOLCODRAFT_131584</name>
</gene>
<organism evidence="1 2">
    <name type="scientific">Wolfiporia cocos (strain MD-104)</name>
    <name type="common">Brown rot fungus</name>
    <dbReference type="NCBI Taxonomy" id="742152"/>
    <lineage>
        <taxon>Eukaryota</taxon>
        <taxon>Fungi</taxon>
        <taxon>Dikarya</taxon>
        <taxon>Basidiomycota</taxon>
        <taxon>Agaricomycotina</taxon>
        <taxon>Agaricomycetes</taxon>
        <taxon>Polyporales</taxon>
        <taxon>Phaeolaceae</taxon>
        <taxon>Wolfiporia</taxon>
    </lineage>
</organism>
<dbReference type="STRING" id="742152.A0A2H3JSX0"/>
<evidence type="ECO:0000313" key="2">
    <source>
        <dbReference type="Proteomes" id="UP000218811"/>
    </source>
</evidence>
<dbReference type="GO" id="GO:0036396">
    <property type="term" value="C:RNA N6-methyladenosine methyltransferase complex"/>
    <property type="evidence" value="ECO:0007669"/>
    <property type="project" value="TreeGrafter"/>
</dbReference>
<dbReference type="Proteomes" id="UP000218811">
    <property type="component" value="Unassembled WGS sequence"/>
</dbReference>
<keyword evidence="2" id="KW-1185">Reference proteome</keyword>
<dbReference type="OMA" id="RLWQGVD"/>
<name>A0A2H3JSX0_WOLCO</name>
<dbReference type="PANTHER" id="PTHR23185:SF0">
    <property type="entry name" value="PROTEIN VIRILIZER HOMOLOG"/>
    <property type="match status" value="1"/>
</dbReference>
<dbReference type="PANTHER" id="PTHR23185">
    <property type="entry name" value="PROTEIN VIRILIZER HOMOLOG"/>
    <property type="match status" value="1"/>
</dbReference>
<dbReference type="AlphaFoldDB" id="A0A2H3JSX0"/>